<keyword evidence="9 10" id="KW-1208">Phospholipid metabolism</keyword>
<evidence type="ECO:0000256" key="4">
    <source>
        <dbReference type="ARBA" id="ARBA00022692"/>
    </source>
</evidence>
<evidence type="ECO:0000256" key="3">
    <source>
        <dbReference type="ARBA" id="ARBA00022679"/>
    </source>
</evidence>
<keyword evidence="6 10" id="KW-0443">Lipid metabolism</keyword>
<evidence type="ECO:0000256" key="8">
    <source>
        <dbReference type="ARBA" id="ARBA00023209"/>
    </source>
</evidence>
<comment type="catalytic activity">
    <reaction evidence="10">
        <text>an acyl phosphate + sn-glycerol 3-phosphate = a 1-acyl-sn-glycero-3-phosphate + phosphate</text>
        <dbReference type="Rhea" id="RHEA:34075"/>
        <dbReference type="ChEBI" id="CHEBI:43474"/>
        <dbReference type="ChEBI" id="CHEBI:57597"/>
        <dbReference type="ChEBI" id="CHEBI:57970"/>
        <dbReference type="ChEBI" id="CHEBI:59918"/>
        <dbReference type="EC" id="2.3.1.275"/>
    </reaction>
</comment>
<dbReference type="HAMAP" id="MF_01043">
    <property type="entry name" value="PlsY"/>
    <property type="match status" value="1"/>
</dbReference>
<comment type="function">
    <text evidence="10">Catalyzes the transfer of an acyl group from acyl-phosphate (acyl-PO(4)) to glycerol-3-phosphate (G3P) to form lysophosphatidic acid (LPA). This enzyme utilizes acyl-phosphate as fatty acyl donor, but not acyl-CoA or acyl-ACP.</text>
</comment>
<feature type="transmembrane region" description="Helical" evidence="10">
    <location>
        <begin position="168"/>
        <end position="184"/>
    </location>
</feature>
<dbReference type="UniPathway" id="UPA00085"/>
<name>A0A662D3D2_UNCAE</name>
<keyword evidence="1 10" id="KW-1003">Cell membrane</keyword>
<dbReference type="EC" id="2.3.1.275" evidence="10"/>
<dbReference type="GO" id="GO:0008654">
    <property type="term" value="P:phospholipid biosynthetic process"/>
    <property type="evidence" value="ECO:0007669"/>
    <property type="project" value="UniProtKB-UniRule"/>
</dbReference>
<keyword evidence="5 10" id="KW-1133">Transmembrane helix</keyword>
<feature type="transmembrane region" description="Helical" evidence="10">
    <location>
        <begin position="143"/>
        <end position="162"/>
    </location>
</feature>
<comment type="pathway">
    <text evidence="10">Lipid metabolism; phospholipid metabolism.</text>
</comment>
<keyword evidence="4 10" id="KW-0812">Transmembrane</keyword>
<dbReference type="SMART" id="SM01207">
    <property type="entry name" value="G3P_acyltransf"/>
    <property type="match status" value="1"/>
</dbReference>
<dbReference type="NCBIfam" id="TIGR00023">
    <property type="entry name" value="glycerol-3-phosphate 1-O-acyltransferase PlsY"/>
    <property type="match status" value="1"/>
</dbReference>
<evidence type="ECO:0000256" key="5">
    <source>
        <dbReference type="ARBA" id="ARBA00022989"/>
    </source>
</evidence>
<sequence length="206" mass="22242">MILLFLMLLSSYLLGSIPCGYLMGKIQKGIDIRNFGSGNIGTTNVLRSLGFLPAIGVLAGDMGKGIASVYMGFLLAPFVGINSQVAGGLAGLSSIVGHNWPIFLKFKGGKGVATSAGVFLILTPFPFIFSLGVMVLIVSFTRYVSLGSMIAAVSLPLFVLLWIKDYRLWYFVLTGIVAGCVLFRHRSNIARLLRGEERRLGKRSKC</sequence>
<keyword evidence="11" id="KW-0012">Acyltransferase</keyword>
<dbReference type="GO" id="GO:0043772">
    <property type="term" value="F:acyl-phosphate glycerol-3-phosphate acyltransferase activity"/>
    <property type="evidence" value="ECO:0007669"/>
    <property type="project" value="UniProtKB-UniRule"/>
</dbReference>
<feature type="transmembrane region" description="Helical" evidence="10">
    <location>
        <begin position="116"/>
        <end position="136"/>
    </location>
</feature>
<comment type="subunit">
    <text evidence="10">Probably interacts with PlsX.</text>
</comment>
<feature type="transmembrane region" description="Helical" evidence="10">
    <location>
        <begin position="39"/>
        <end position="60"/>
    </location>
</feature>
<evidence type="ECO:0000256" key="2">
    <source>
        <dbReference type="ARBA" id="ARBA00022516"/>
    </source>
</evidence>
<gene>
    <name evidence="10 11" type="primary">plsY</name>
    <name evidence="11" type="ORF">DRZ78_00375</name>
</gene>
<evidence type="ECO:0000256" key="1">
    <source>
        <dbReference type="ARBA" id="ARBA00022475"/>
    </source>
</evidence>
<dbReference type="GO" id="GO:0005886">
    <property type="term" value="C:plasma membrane"/>
    <property type="evidence" value="ECO:0007669"/>
    <property type="project" value="UniProtKB-SubCell"/>
</dbReference>
<dbReference type="Proteomes" id="UP000277457">
    <property type="component" value="Unassembled WGS sequence"/>
</dbReference>
<keyword evidence="8 10" id="KW-0594">Phospholipid biosynthesis</keyword>
<organism evidence="11 12">
    <name type="scientific">Aerophobetes bacterium</name>
    <dbReference type="NCBI Taxonomy" id="2030807"/>
    <lineage>
        <taxon>Bacteria</taxon>
        <taxon>Candidatus Aerophobota</taxon>
    </lineage>
</organism>
<comment type="subcellular location">
    <subcellularLocation>
        <location evidence="10">Cell membrane</location>
        <topology evidence="10">Multi-pass membrane protein</topology>
    </subcellularLocation>
</comment>
<evidence type="ECO:0000256" key="10">
    <source>
        <dbReference type="HAMAP-Rule" id="MF_01043"/>
    </source>
</evidence>
<dbReference type="Pfam" id="PF02660">
    <property type="entry name" value="G3P_acyltransf"/>
    <property type="match status" value="1"/>
</dbReference>
<keyword evidence="7 10" id="KW-0472">Membrane</keyword>
<dbReference type="AlphaFoldDB" id="A0A662D3D2"/>
<feature type="transmembrane region" description="Helical" evidence="10">
    <location>
        <begin position="72"/>
        <end position="96"/>
    </location>
</feature>
<dbReference type="EMBL" id="QMPY01000007">
    <property type="protein sequence ID" value="RLE08787.1"/>
    <property type="molecule type" value="Genomic_DNA"/>
</dbReference>
<dbReference type="PANTHER" id="PTHR30309:SF0">
    <property type="entry name" value="GLYCEROL-3-PHOSPHATE ACYLTRANSFERASE-RELATED"/>
    <property type="match status" value="1"/>
</dbReference>
<accession>A0A662D3D2</accession>
<keyword evidence="3 10" id="KW-0808">Transferase</keyword>
<proteinExistence type="inferred from homology"/>
<comment type="caution">
    <text evidence="11">The sequence shown here is derived from an EMBL/GenBank/DDBJ whole genome shotgun (WGS) entry which is preliminary data.</text>
</comment>
<protein>
    <recommendedName>
        <fullName evidence="10">Glycerol-3-phosphate acyltransferase</fullName>
    </recommendedName>
    <alternativeName>
        <fullName evidence="10">Acyl-PO4 G3P acyltransferase</fullName>
    </alternativeName>
    <alternativeName>
        <fullName evidence="10">Acyl-phosphate--glycerol-3-phosphate acyltransferase</fullName>
    </alternativeName>
    <alternativeName>
        <fullName evidence="10">G3P acyltransferase</fullName>
        <shortName evidence="10">GPAT</shortName>
        <ecNumber evidence="10">2.3.1.275</ecNumber>
    </alternativeName>
    <alternativeName>
        <fullName evidence="10">Lysophosphatidic acid synthase</fullName>
        <shortName evidence="10">LPA synthase</shortName>
    </alternativeName>
</protein>
<evidence type="ECO:0000313" key="12">
    <source>
        <dbReference type="Proteomes" id="UP000277457"/>
    </source>
</evidence>
<evidence type="ECO:0000256" key="6">
    <source>
        <dbReference type="ARBA" id="ARBA00023098"/>
    </source>
</evidence>
<evidence type="ECO:0000256" key="7">
    <source>
        <dbReference type="ARBA" id="ARBA00023136"/>
    </source>
</evidence>
<evidence type="ECO:0000256" key="9">
    <source>
        <dbReference type="ARBA" id="ARBA00023264"/>
    </source>
</evidence>
<evidence type="ECO:0000313" key="11">
    <source>
        <dbReference type="EMBL" id="RLE08787.1"/>
    </source>
</evidence>
<dbReference type="InterPro" id="IPR003811">
    <property type="entry name" value="G3P_acylTferase_PlsY"/>
</dbReference>
<comment type="similarity">
    <text evidence="10">Belongs to the PlsY family.</text>
</comment>
<reference evidence="11 12" key="1">
    <citation type="submission" date="2018-06" db="EMBL/GenBank/DDBJ databases">
        <title>Extensive metabolic versatility and redundancy in microbially diverse, dynamic hydrothermal sediments.</title>
        <authorList>
            <person name="Dombrowski N."/>
            <person name="Teske A."/>
            <person name="Baker B.J."/>
        </authorList>
    </citation>
    <scope>NUCLEOTIDE SEQUENCE [LARGE SCALE GENOMIC DNA]</scope>
    <source>
        <strain evidence="11">B7_G13</strain>
    </source>
</reference>
<keyword evidence="2 10" id="KW-0444">Lipid biosynthesis</keyword>
<dbReference type="PANTHER" id="PTHR30309">
    <property type="entry name" value="INNER MEMBRANE PROTEIN YGIH"/>
    <property type="match status" value="1"/>
</dbReference>